<dbReference type="Proteomes" id="UP000287033">
    <property type="component" value="Unassembled WGS sequence"/>
</dbReference>
<comment type="caution">
    <text evidence="1">The sequence shown here is derived from an EMBL/GenBank/DDBJ whole genome shotgun (WGS) entry which is preliminary data.</text>
</comment>
<protein>
    <submittedName>
        <fullName evidence="1">Uncharacterized protein</fullName>
    </submittedName>
</protein>
<dbReference type="EMBL" id="BEZZ01164911">
    <property type="protein sequence ID" value="GCC45777.1"/>
    <property type="molecule type" value="Genomic_DNA"/>
</dbReference>
<feature type="non-terminal residue" evidence="1">
    <location>
        <position position="234"/>
    </location>
</feature>
<gene>
    <name evidence="1" type="ORF">chiPu_0029744</name>
</gene>
<proteinExistence type="predicted"/>
<evidence type="ECO:0000313" key="1">
    <source>
        <dbReference type="EMBL" id="GCC45777.1"/>
    </source>
</evidence>
<keyword evidence="2" id="KW-1185">Reference proteome</keyword>
<organism evidence="1 2">
    <name type="scientific">Chiloscyllium punctatum</name>
    <name type="common">Brownbanded bambooshark</name>
    <name type="synonym">Hemiscyllium punctatum</name>
    <dbReference type="NCBI Taxonomy" id="137246"/>
    <lineage>
        <taxon>Eukaryota</taxon>
        <taxon>Metazoa</taxon>
        <taxon>Chordata</taxon>
        <taxon>Craniata</taxon>
        <taxon>Vertebrata</taxon>
        <taxon>Chondrichthyes</taxon>
        <taxon>Elasmobranchii</taxon>
        <taxon>Galeomorphii</taxon>
        <taxon>Galeoidea</taxon>
        <taxon>Orectolobiformes</taxon>
        <taxon>Hemiscylliidae</taxon>
        <taxon>Chiloscyllium</taxon>
    </lineage>
</organism>
<name>A0A401TT17_CHIPU</name>
<reference evidence="1 2" key="1">
    <citation type="journal article" date="2018" name="Nat. Ecol. Evol.">
        <title>Shark genomes provide insights into elasmobranch evolution and the origin of vertebrates.</title>
        <authorList>
            <person name="Hara Y"/>
            <person name="Yamaguchi K"/>
            <person name="Onimaru K"/>
            <person name="Kadota M"/>
            <person name="Koyanagi M"/>
            <person name="Keeley SD"/>
            <person name="Tatsumi K"/>
            <person name="Tanaka K"/>
            <person name="Motone F"/>
            <person name="Kageyama Y"/>
            <person name="Nozu R"/>
            <person name="Adachi N"/>
            <person name="Nishimura O"/>
            <person name="Nakagawa R"/>
            <person name="Tanegashima C"/>
            <person name="Kiyatake I"/>
            <person name="Matsumoto R"/>
            <person name="Murakumo K"/>
            <person name="Nishida K"/>
            <person name="Terakita A"/>
            <person name="Kuratani S"/>
            <person name="Sato K"/>
            <person name="Hyodo S Kuraku.S."/>
        </authorList>
    </citation>
    <scope>NUCLEOTIDE SEQUENCE [LARGE SCALE GENOMIC DNA]</scope>
</reference>
<dbReference type="AlphaFoldDB" id="A0A401TT17"/>
<sequence>MRGAVAIRSASLPVLLRLDSVDVGGLEVAQGNFDRGGLIPGELREVVCQHLILEEPAMPRENLVSRDAQLDRRHVLEIGVTEKSPVGIGKQKAVMCLGALGDGGRNGGRGRAPDGGLIILSARLHHRMFERGPDGPDRQRQRGGGNACAVLPVAPDRRNLTQRRSPGFVQDLVDRVDQAGHVHAKVLARIDPGSVAEVQEAKRFRQLGRLRHGCAVHQQRQQRLVVLQRRLDLE</sequence>
<accession>A0A401TT17</accession>
<evidence type="ECO:0000313" key="2">
    <source>
        <dbReference type="Proteomes" id="UP000287033"/>
    </source>
</evidence>